<organism evidence="1 2">
    <name type="scientific">Arthrobacter rhombi</name>
    <dbReference type="NCBI Taxonomy" id="71253"/>
    <lineage>
        <taxon>Bacteria</taxon>
        <taxon>Bacillati</taxon>
        <taxon>Actinomycetota</taxon>
        <taxon>Actinomycetes</taxon>
        <taxon>Micrococcales</taxon>
        <taxon>Micrococcaceae</taxon>
        <taxon>Arthrobacter</taxon>
    </lineage>
</organism>
<protein>
    <submittedName>
        <fullName evidence="1">Uncharacterized protein</fullName>
    </submittedName>
</protein>
<gene>
    <name evidence="1" type="ORF">FM101_06340</name>
</gene>
<evidence type="ECO:0000313" key="1">
    <source>
        <dbReference type="EMBL" id="SJM60558.1"/>
    </source>
</evidence>
<dbReference type="SUPFAM" id="SSF75169">
    <property type="entry name" value="DsrEFH-like"/>
    <property type="match status" value="1"/>
</dbReference>
<proteinExistence type="predicted"/>
<sequence>MSALLLHLAGPGQAPFPDLATALKVAANALDELPGAEVEIVVQGPAVTQLLASAQDAARVAELTGAGNVAISACANSLRSAAVGAASLAGGVRVVPAAIAHLARRQGDGAAYVRI</sequence>
<dbReference type="PANTHER" id="PTHR37691">
    <property type="entry name" value="BLR3518 PROTEIN"/>
    <property type="match status" value="1"/>
</dbReference>
<evidence type="ECO:0000313" key="2">
    <source>
        <dbReference type="Proteomes" id="UP000195913"/>
    </source>
</evidence>
<name>A0A1R4FXB9_9MICC</name>
<dbReference type="PANTHER" id="PTHR37691:SF1">
    <property type="entry name" value="BLR3518 PROTEIN"/>
    <property type="match status" value="1"/>
</dbReference>
<dbReference type="Gene3D" id="3.40.1260.10">
    <property type="entry name" value="DsrEFH-like"/>
    <property type="match status" value="1"/>
</dbReference>
<keyword evidence="2" id="KW-1185">Reference proteome</keyword>
<dbReference type="InterPro" id="IPR027396">
    <property type="entry name" value="DsrEFH-like"/>
</dbReference>
<reference evidence="1 2" key="1">
    <citation type="submission" date="2017-02" db="EMBL/GenBank/DDBJ databases">
        <authorList>
            <person name="Peterson S.W."/>
        </authorList>
    </citation>
    <scope>NUCLEOTIDE SEQUENCE [LARGE SCALE GENOMIC DNA]</scope>
    <source>
        <strain evidence="1 2">B Ar 00.02</strain>
    </source>
</reference>
<dbReference type="RefSeq" id="WP_086997079.1">
    <property type="nucleotide sequence ID" value="NZ_FUHW01000024.1"/>
</dbReference>
<dbReference type="Proteomes" id="UP000195913">
    <property type="component" value="Unassembled WGS sequence"/>
</dbReference>
<dbReference type="EMBL" id="FUHW01000024">
    <property type="protein sequence ID" value="SJM60558.1"/>
    <property type="molecule type" value="Genomic_DNA"/>
</dbReference>
<dbReference type="InterPro" id="IPR003787">
    <property type="entry name" value="Sulphur_relay_DsrE/F-like"/>
</dbReference>
<accession>A0A1R4FXB9</accession>
<dbReference type="AlphaFoldDB" id="A0A1R4FXB9"/>
<dbReference type="Pfam" id="PF02635">
    <property type="entry name" value="DsrE"/>
    <property type="match status" value="1"/>
</dbReference>